<dbReference type="PANTHER" id="PTHR33840:SF2">
    <property type="entry name" value="TLE1 PHOSPHOLIPASE DOMAIN-CONTAINING PROTEIN"/>
    <property type="match status" value="1"/>
</dbReference>
<evidence type="ECO:0000313" key="4">
    <source>
        <dbReference type="Proteomes" id="UP000008784"/>
    </source>
</evidence>
<evidence type="ECO:0000256" key="1">
    <source>
        <dbReference type="SAM" id="MobiDB-lite"/>
    </source>
</evidence>
<name>G1X161_ARTOA</name>
<accession>G1X161</accession>
<dbReference type="OrthoDB" id="3162439at2759"/>
<dbReference type="Proteomes" id="UP000008784">
    <property type="component" value="Unassembled WGS sequence"/>
</dbReference>
<comment type="caution">
    <text evidence="3">The sequence shown here is derived from an EMBL/GenBank/DDBJ whole genome shotgun (WGS) entry which is preliminary data.</text>
</comment>
<evidence type="ECO:0000313" key="3">
    <source>
        <dbReference type="EMBL" id="EGX53071.1"/>
    </source>
</evidence>
<dbReference type="AlphaFoldDB" id="G1X161"/>
<dbReference type="HOGENOM" id="CLU_005049_0_2_1"/>
<dbReference type="GeneID" id="22889301"/>
<dbReference type="Pfam" id="PF09994">
    <property type="entry name" value="T6SS_Tle1-like_cat"/>
    <property type="match status" value="1"/>
</dbReference>
<protein>
    <recommendedName>
        <fullName evidence="2">T6SS Phospholipase effector Tle1-like catalytic domain-containing protein</fullName>
    </recommendedName>
</protein>
<dbReference type="OMA" id="FAGNHCD"/>
<organism evidence="3 4">
    <name type="scientific">Arthrobotrys oligospora (strain ATCC 24927 / CBS 115.81 / DSM 1491)</name>
    <name type="common">Nematode-trapping fungus</name>
    <name type="synonym">Didymozoophaga oligospora</name>
    <dbReference type="NCBI Taxonomy" id="756982"/>
    <lineage>
        <taxon>Eukaryota</taxon>
        <taxon>Fungi</taxon>
        <taxon>Dikarya</taxon>
        <taxon>Ascomycota</taxon>
        <taxon>Pezizomycotina</taxon>
        <taxon>Orbiliomycetes</taxon>
        <taxon>Orbiliales</taxon>
        <taxon>Orbiliaceae</taxon>
        <taxon>Orbilia</taxon>
        <taxon>Orbilia oligospora</taxon>
    </lineage>
</organism>
<sequence>MESIERVAMVETPIDKGAQIEAVEAVEQEPPVEPALSEKPQRPSSISTCDSGLHGEVDFTKQRRLVLCFDGTGNKFHGDDTDSNIVKIYELLDRRSDLQFHYYQPGIGTYVQNEGTTFIGRFGDKIRTVLDQAVGTSFKAHVIGGYSFIMKYYNPGDCIYIFGFSRGAYTARFLSEMLAGVGLLSRGNEEMIEFGWKTFSTFQTSRHDGGPKDLKRRNFMRKFKKTFSRSGVNVHFLGLFDCVNSVGQLEPPFWRKSYAYMPMGSSATHIRHAVSVHERRLKFKPALYKGFIDHPDLKEVYFCGNHGDVGGGWGKSPDQKRALSDIPLAWMLQEVRNLPDTENKLEFTQPEEYLLEKGAEEAERQFEEHLEQLGKGLIDDTQGMRPHDPLSFSGGGGFLGVLGWWILAVADVVIHLYMDGFAEVMPFISRLEYENGKWVPRYWPPNFGTPRDIPADADIHPSLVALHEGGVLKESEVPKLLSNRDHYTFKVEGGTRTQKKKPAPKPTEEPPKEKEKK</sequence>
<proteinExistence type="predicted"/>
<dbReference type="InParanoid" id="G1X161"/>
<dbReference type="RefSeq" id="XP_011118223.1">
    <property type="nucleotide sequence ID" value="XM_011119921.1"/>
</dbReference>
<reference evidence="3 4" key="1">
    <citation type="journal article" date="2011" name="PLoS Pathog.">
        <title>Genomic and proteomic analyses of the fungus Arthrobotrys oligospora provide insights into nematode-trap formation.</title>
        <authorList>
            <person name="Yang J."/>
            <person name="Wang L."/>
            <person name="Ji X."/>
            <person name="Feng Y."/>
            <person name="Li X."/>
            <person name="Zou C."/>
            <person name="Xu J."/>
            <person name="Ren Y."/>
            <person name="Mi Q."/>
            <person name="Wu J."/>
            <person name="Liu S."/>
            <person name="Liu Y."/>
            <person name="Huang X."/>
            <person name="Wang H."/>
            <person name="Niu X."/>
            <person name="Li J."/>
            <person name="Liang L."/>
            <person name="Luo Y."/>
            <person name="Ji K."/>
            <person name="Zhou W."/>
            <person name="Yu Z."/>
            <person name="Li G."/>
            <person name="Liu Y."/>
            <person name="Li L."/>
            <person name="Qiao M."/>
            <person name="Feng L."/>
            <person name="Zhang K.-Q."/>
        </authorList>
    </citation>
    <scope>NUCLEOTIDE SEQUENCE [LARGE SCALE GENOMIC DNA]</scope>
    <source>
        <strain evidence="4">ATCC 24927 / CBS 115.81 / DSM 1491</strain>
    </source>
</reference>
<gene>
    <name evidence="3" type="ORF">AOL_s00007g20</name>
</gene>
<feature type="domain" description="T6SS Phospholipase effector Tle1-like catalytic" evidence="2">
    <location>
        <begin position="63"/>
        <end position="334"/>
    </location>
</feature>
<dbReference type="eggNOG" id="ENOG502QPR9">
    <property type="taxonomic scope" value="Eukaryota"/>
</dbReference>
<dbReference type="PANTHER" id="PTHR33840">
    <property type="match status" value="1"/>
</dbReference>
<feature type="region of interest" description="Disordered" evidence="1">
    <location>
        <begin position="483"/>
        <end position="517"/>
    </location>
</feature>
<feature type="compositionally biased region" description="Basic and acidic residues" evidence="1">
    <location>
        <begin position="506"/>
        <end position="517"/>
    </location>
</feature>
<dbReference type="FunCoup" id="G1X161">
    <property type="interactions" value="21"/>
</dbReference>
<dbReference type="STRING" id="756982.G1X161"/>
<evidence type="ECO:0000259" key="2">
    <source>
        <dbReference type="Pfam" id="PF09994"/>
    </source>
</evidence>
<dbReference type="EMBL" id="ADOT01000015">
    <property type="protein sequence ID" value="EGX53071.1"/>
    <property type="molecule type" value="Genomic_DNA"/>
</dbReference>
<dbReference type="InterPro" id="IPR018712">
    <property type="entry name" value="Tle1-like_cat"/>
</dbReference>
<keyword evidence="4" id="KW-1185">Reference proteome</keyword>
<feature type="region of interest" description="Disordered" evidence="1">
    <location>
        <begin position="26"/>
        <end position="49"/>
    </location>
</feature>